<evidence type="ECO:0000256" key="1">
    <source>
        <dbReference type="SAM" id="MobiDB-lite"/>
    </source>
</evidence>
<accession>A0A448WNU6</accession>
<feature type="compositionally biased region" description="Basic and acidic residues" evidence="1">
    <location>
        <begin position="60"/>
        <end position="70"/>
    </location>
</feature>
<dbReference type="EMBL" id="CAAALY010028787">
    <property type="protein sequence ID" value="VEL16528.1"/>
    <property type="molecule type" value="Genomic_DNA"/>
</dbReference>
<evidence type="ECO:0000313" key="2">
    <source>
        <dbReference type="EMBL" id="VEL16528.1"/>
    </source>
</evidence>
<gene>
    <name evidence="2" type="ORF">PXEA_LOCUS9968</name>
</gene>
<name>A0A448WNU6_9PLAT</name>
<dbReference type="AlphaFoldDB" id="A0A448WNU6"/>
<comment type="caution">
    <text evidence="2">The sequence shown here is derived from an EMBL/GenBank/DDBJ whole genome shotgun (WGS) entry which is preliminary data.</text>
</comment>
<proteinExistence type="predicted"/>
<protein>
    <submittedName>
        <fullName evidence="2">Uncharacterized protein</fullName>
    </submittedName>
</protein>
<organism evidence="2 3">
    <name type="scientific">Protopolystoma xenopodis</name>
    <dbReference type="NCBI Taxonomy" id="117903"/>
    <lineage>
        <taxon>Eukaryota</taxon>
        <taxon>Metazoa</taxon>
        <taxon>Spiralia</taxon>
        <taxon>Lophotrochozoa</taxon>
        <taxon>Platyhelminthes</taxon>
        <taxon>Monogenea</taxon>
        <taxon>Polyopisthocotylea</taxon>
        <taxon>Polystomatidea</taxon>
        <taxon>Polystomatidae</taxon>
        <taxon>Protopolystoma</taxon>
    </lineage>
</organism>
<reference evidence="2" key="1">
    <citation type="submission" date="2018-11" db="EMBL/GenBank/DDBJ databases">
        <authorList>
            <consortium name="Pathogen Informatics"/>
        </authorList>
    </citation>
    <scope>NUCLEOTIDE SEQUENCE</scope>
</reference>
<dbReference type="Proteomes" id="UP000784294">
    <property type="component" value="Unassembled WGS sequence"/>
</dbReference>
<evidence type="ECO:0000313" key="3">
    <source>
        <dbReference type="Proteomes" id="UP000784294"/>
    </source>
</evidence>
<keyword evidence="3" id="KW-1185">Reference proteome</keyword>
<feature type="region of interest" description="Disordered" evidence="1">
    <location>
        <begin position="49"/>
        <end position="71"/>
    </location>
</feature>
<sequence>MTVVDCVPKPDNFKACICQYQLSSEAKTLSHSHDSRIRQEYFASEKSSYTSANRTIEPNGKGRMDQDQTRNDYATSVTAVCKETETHDIGPKMFSALQLLLQPLCKGFRLLDNLRNENFQRDAQVEIQAVG</sequence>